<feature type="domain" description="Malic enzyme N-terminal" evidence="8">
    <location>
        <begin position="16"/>
        <end position="149"/>
    </location>
</feature>
<dbReference type="PRINTS" id="PR00072">
    <property type="entry name" value="MALOXRDTASE"/>
</dbReference>
<dbReference type="GO" id="GO:0016491">
    <property type="term" value="F:oxidoreductase activity"/>
    <property type="evidence" value="ECO:0007669"/>
    <property type="project" value="UniProtKB-KW"/>
</dbReference>
<dbReference type="InterPro" id="IPR046346">
    <property type="entry name" value="Aminoacid_DH-like_N_sf"/>
</dbReference>
<gene>
    <name evidence="9" type="ORF">QO000_000265</name>
</gene>
<organism evidence="9 10">
    <name type="scientific">Guptibacillus hwajinpoensis</name>
    <dbReference type="NCBI Taxonomy" id="208199"/>
    <lineage>
        <taxon>Bacteria</taxon>
        <taxon>Bacillati</taxon>
        <taxon>Bacillota</taxon>
        <taxon>Bacilli</taxon>
        <taxon>Bacillales</taxon>
        <taxon>Guptibacillaceae</taxon>
        <taxon>Guptibacillus</taxon>
    </lineage>
</organism>
<evidence type="ECO:0000313" key="10">
    <source>
        <dbReference type="Proteomes" id="UP001226720"/>
    </source>
</evidence>
<evidence type="ECO:0000259" key="7">
    <source>
        <dbReference type="SMART" id="SM00919"/>
    </source>
</evidence>
<dbReference type="InterPro" id="IPR036291">
    <property type="entry name" value="NAD(P)-bd_dom_sf"/>
</dbReference>
<sequence length="414" mass="44534">MSIIREEALHIHRVRQGKLESKSKVPVRNATDLSLAYSPGVAEPCKEIYDDKNKVYEYTMKGNMVAVVSDGTAVLGLGNIGPEAALPVMEGKAVLFKSFAGVDAFPICLNTTDVDQIVQTVKLMEPTFGGINLEDIAAPNCFVIEERLKKETNIPIFHDDQHGTAIVTVAGLVNALKLSDKKMSEIKVVINGAGAAGIAIIKLLNRFGVKDIIMCDSKGAIYEGRSYGMNDVKAEVAKYTNRDKAEGSLKEVIADMDVFIGVSVEGALTKEMVQSMNVEPIIFAMANPNPEIMPDDAREAGARVIGTGRSDFPNQINNVLAFPGIFRGALDVRATHINEDMKVAAVHAIADLVAEEDLNADYVIPAPFDPRVAPAVAASVAKAAMETGVARINVDPEAVKEKTRSLAIIEEDNE</sequence>
<dbReference type="EMBL" id="JAUSWM010000001">
    <property type="protein sequence ID" value="MDQ0481312.1"/>
    <property type="molecule type" value="Genomic_DNA"/>
</dbReference>
<dbReference type="PROSITE" id="PS00331">
    <property type="entry name" value="MALIC_ENZYMES"/>
    <property type="match status" value="1"/>
</dbReference>
<evidence type="ECO:0000256" key="2">
    <source>
        <dbReference type="ARBA" id="ARBA00001946"/>
    </source>
</evidence>
<reference evidence="9" key="1">
    <citation type="submission" date="2023-07" db="EMBL/GenBank/DDBJ databases">
        <title>Genomic Encyclopedia of Type Strains, Phase IV (KMG-IV): sequencing the most valuable type-strain genomes for metagenomic binning, comparative biology and taxonomic classification.</title>
        <authorList>
            <person name="Goeker M."/>
        </authorList>
    </citation>
    <scope>NUCLEOTIDE SEQUENCE [LARGE SCALE GENOMIC DNA]</scope>
    <source>
        <strain evidence="9">JSM 076093</strain>
    </source>
</reference>
<evidence type="ECO:0000256" key="3">
    <source>
        <dbReference type="ARBA" id="ARBA00008785"/>
    </source>
</evidence>
<dbReference type="SUPFAM" id="SSF51735">
    <property type="entry name" value="NAD(P)-binding Rossmann-fold domains"/>
    <property type="match status" value="1"/>
</dbReference>
<dbReference type="InterPro" id="IPR012302">
    <property type="entry name" value="Malic_NAD-bd"/>
</dbReference>
<comment type="similarity">
    <text evidence="3 6">Belongs to the malic enzymes family.</text>
</comment>
<keyword evidence="10" id="KW-1185">Reference proteome</keyword>
<feature type="domain" description="Malic enzyme NAD-binding" evidence="7">
    <location>
        <begin position="161"/>
        <end position="385"/>
    </location>
</feature>
<accession>A0ABU0JW30</accession>
<evidence type="ECO:0000256" key="6">
    <source>
        <dbReference type="RuleBase" id="RU003427"/>
    </source>
</evidence>
<comment type="cofactor">
    <cofactor evidence="1">
        <name>Mn(2+)</name>
        <dbReference type="ChEBI" id="CHEBI:29035"/>
    </cofactor>
</comment>
<evidence type="ECO:0000256" key="1">
    <source>
        <dbReference type="ARBA" id="ARBA00001936"/>
    </source>
</evidence>
<dbReference type="Proteomes" id="UP001226720">
    <property type="component" value="Unassembled WGS sequence"/>
</dbReference>
<evidence type="ECO:0000256" key="4">
    <source>
        <dbReference type="ARBA" id="ARBA00022723"/>
    </source>
</evidence>
<dbReference type="PANTHER" id="PTHR43237">
    <property type="entry name" value="NADP-DEPENDENT MALIC ENZYME"/>
    <property type="match status" value="1"/>
</dbReference>
<dbReference type="PANTHER" id="PTHR43237:SF4">
    <property type="entry name" value="NADP-DEPENDENT MALIC ENZYME"/>
    <property type="match status" value="1"/>
</dbReference>
<dbReference type="Pfam" id="PF00390">
    <property type="entry name" value="malic"/>
    <property type="match status" value="1"/>
</dbReference>
<proteinExistence type="inferred from homology"/>
<dbReference type="SMART" id="SM01274">
    <property type="entry name" value="malic"/>
    <property type="match status" value="1"/>
</dbReference>
<evidence type="ECO:0000259" key="8">
    <source>
        <dbReference type="SMART" id="SM01274"/>
    </source>
</evidence>
<dbReference type="SMART" id="SM00919">
    <property type="entry name" value="Malic_M"/>
    <property type="match status" value="1"/>
</dbReference>
<name>A0ABU0JW30_9BACL</name>
<dbReference type="InterPro" id="IPR015884">
    <property type="entry name" value="Malic_enzyme_CS"/>
</dbReference>
<dbReference type="PIRSF" id="PIRSF000106">
    <property type="entry name" value="ME"/>
    <property type="match status" value="1"/>
</dbReference>
<keyword evidence="5 9" id="KW-0560">Oxidoreductase</keyword>
<dbReference type="InterPro" id="IPR051674">
    <property type="entry name" value="Malate_Decarboxylase"/>
</dbReference>
<dbReference type="InterPro" id="IPR045213">
    <property type="entry name" value="Malic_NAD-bd_bact_type"/>
</dbReference>
<dbReference type="CDD" id="cd05311">
    <property type="entry name" value="NAD_bind_2_malic_enz"/>
    <property type="match status" value="1"/>
</dbReference>
<comment type="caution">
    <text evidence="9">The sequence shown here is derived from an EMBL/GenBank/DDBJ whole genome shotgun (WGS) entry which is preliminary data.</text>
</comment>
<dbReference type="Pfam" id="PF03949">
    <property type="entry name" value="Malic_M"/>
    <property type="match status" value="1"/>
</dbReference>
<dbReference type="InterPro" id="IPR037062">
    <property type="entry name" value="Malic_N_dom_sf"/>
</dbReference>
<dbReference type="Gene3D" id="3.40.50.720">
    <property type="entry name" value="NAD(P)-binding Rossmann-like Domain"/>
    <property type="match status" value="1"/>
</dbReference>
<dbReference type="SUPFAM" id="SSF53223">
    <property type="entry name" value="Aminoacid dehydrogenase-like, N-terminal domain"/>
    <property type="match status" value="1"/>
</dbReference>
<comment type="cofactor">
    <cofactor evidence="2">
        <name>Mg(2+)</name>
        <dbReference type="ChEBI" id="CHEBI:18420"/>
    </cofactor>
</comment>
<protein>
    <submittedName>
        <fullName evidence="9">Malate dehydrogenase (Oxaloacetate-decarboxylating)</fullName>
        <ecNumber evidence="9">1.1.1.38</ecNumber>
    </submittedName>
</protein>
<evidence type="ECO:0000313" key="9">
    <source>
        <dbReference type="EMBL" id="MDQ0481312.1"/>
    </source>
</evidence>
<dbReference type="InterPro" id="IPR001891">
    <property type="entry name" value="Malic_OxRdtase"/>
</dbReference>
<dbReference type="InterPro" id="IPR012301">
    <property type="entry name" value="Malic_N_dom"/>
</dbReference>
<evidence type="ECO:0000256" key="5">
    <source>
        <dbReference type="ARBA" id="ARBA00023002"/>
    </source>
</evidence>
<dbReference type="Gene3D" id="3.40.50.10380">
    <property type="entry name" value="Malic enzyme, N-terminal domain"/>
    <property type="match status" value="1"/>
</dbReference>
<keyword evidence="4 6" id="KW-0479">Metal-binding</keyword>
<dbReference type="EC" id="1.1.1.38" evidence="9"/>